<proteinExistence type="predicted"/>
<comment type="caution">
    <text evidence="1">The sequence shown here is derived from an EMBL/GenBank/DDBJ whole genome shotgun (WGS) entry which is preliminary data.</text>
</comment>
<gene>
    <name evidence="1" type="ORF">AN2V17_34360</name>
</gene>
<name>A0ACB5UNS0_9FIRM</name>
<evidence type="ECO:0000313" key="1">
    <source>
        <dbReference type="EMBL" id="GMQ64199.1"/>
    </source>
</evidence>
<organism evidence="1 2">
    <name type="scientific">Vallitalea maricola</name>
    <dbReference type="NCBI Taxonomy" id="3074433"/>
    <lineage>
        <taxon>Bacteria</taxon>
        <taxon>Bacillati</taxon>
        <taxon>Bacillota</taxon>
        <taxon>Clostridia</taxon>
        <taxon>Lachnospirales</taxon>
        <taxon>Vallitaleaceae</taxon>
        <taxon>Vallitalea</taxon>
    </lineage>
</organism>
<dbReference type="EMBL" id="BTPU01000062">
    <property type="protein sequence ID" value="GMQ64199.1"/>
    <property type="molecule type" value="Genomic_DNA"/>
</dbReference>
<keyword evidence="2" id="KW-1185">Reference proteome</keyword>
<reference evidence="1" key="1">
    <citation type="submission" date="2023-09" db="EMBL/GenBank/DDBJ databases">
        <title>Vallitalea sediminicola and Vallitalea maricola sp. nov., anaerobic bacteria isolated from marine sediment.</title>
        <authorList>
            <person name="Hirano S."/>
            <person name="Maeda A."/>
            <person name="Terahara T."/>
            <person name="Mori K."/>
            <person name="Hamada M."/>
            <person name="Matsumoto R."/>
            <person name="Kobayashi T."/>
        </authorList>
    </citation>
    <scope>NUCLEOTIDE SEQUENCE</scope>
    <source>
        <strain evidence="1">AN17-2</strain>
    </source>
</reference>
<dbReference type="Proteomes" id="UP001374599">
    <property type="component" value="Unassembled WGS sequence"/>
</dbReference>
<sequence length="68" mass="7991">MEEGSIEELEAICHFIDTCYYFIKKIKVYIDSTFFTTEARNELIFTIKLLKNLMIRCTNIIISGISFD</sequence>
<accession>A0ACB5UNS0</accession>
<protein>
    <submittedName>
        <fullName evidence="1">Uncharacterized protein</fullName>
    </submittedName>
</protein>
<evidence type="ECO:0000313" key="2">
    <source>
        <dbReference type="Proteomes" id="UP001374599"/>
    </source>
</evidence>